<dbReference type="InterPro" id="IPR036047">
    <property type="entry name" value="F-box-like_dom_sf"/>
</dbReference>
<organism evidence="2 3">
    <name type="scientific">Eragrostis curvula</name>
    <name type="common">weeping love grass</name>
    <dbReference type="NCBI Taxonomy" id="38414"/>
    <lineage>
        <taxon>Eukaryota</taxon>
        <taxon>Viridiplantae</taxon>
        <taxon>Streptophyta</taxon>
        <taxon>Embryophyta</taxon>
        <taxon>Tracheophyta</taxon>
        <taxon>Spermatophyta</taxon>
        <taxon>Magnoliopsida</taxon>
        <taxon>Liliopsida</taxon>
        <taxon>Poales</taxon>
        <taxon>Poaceae</taxon>
        <taxon>PACMAD clade</taxon>
        <taxon>Chloridoideae</taxon>
        <taxon>Eragrostideae</taxon>
        <taxon>Eragrostidinae</taxon>
        <taxon>Eragrostis</taxon>
    </lineage>
</organism>
<dbReference type="AlphaFoldDB" id="A0A5J9VX24"/>
<evidence type="ECO:0000313" key="2">
    <source>
        <dbReference type="EMBL" id="TVU40779.1"/>
    </source>
</evidence>
<evidence type="ECO:0000313" key="3">
    <source>
        <dbReference type="Proteomes" id="UP000324897"/>
    </source>
</evidence>
<feature type="region of interest" description="Disordered" evidence="1">
    <location>
        <begin position="447"/>
        <end position="480"/>
    </location>
</feature>
<gene>
    <name evidence="2" type="ORF">EJB05_14256</name>
</gene>
<reference evidence="2 3" key="1">
    <citation type="journal article" date="2019" name="Sci. Rep.">
        <title>A high-quality genome of Eragrostis curvula grass provides insights into Poaceae evolution and supports new strategies to enhance forage quality.</title>
        <authorList>
            <person name="Carballo J."/>
            <person name="Santos B.A.C.M."/>
            <person name="Zappacosta D."/>
            <person name="Garbus I."/>
            <person name="Selva J.P."/>
            <person name="Gallo C.A."/>
            <person name="Diaz A."/>
            <person name="Albertini E."/>
            <person name="Caccamo M."/>
            <person name="Echenique V."/>
        </authorList>
    </citation>
    <scope>NUCLEOTIDE SEQUENCE [LARGE SCALE GENOMIC DNA]</scope>
    <source>
        <strain evidence="3">cv. Victoria</strain>
        <tissue evidence="2">Leaf</tissue>
    </source>
</reference>
<keyword evidence="3" id="KW-1185">Reference proteome</keyword>
<dbReference type="PANTHER" id="PTHR32133:SF314">
    <property type="entry name" value="F-BOX DOMAIN-CONTAINING PROTEIN"/>
    <property type="match status" value="1"/>
</dbReference>
<dbReference type="Gramene" id="TVU40779">
    <property type="protein sequence ID" value="TVU40779"/>
    <property type="gene ID" value="EJB05_14256"/>
</dbReference>
<protein>
    <recommendedName>
        <fullName evidence="4">F-box domain-containing protein</fullName>
    </recommendedName>
</protein>
<dbReference type="PANTHER" id="PTHR32133">
    <property type="entry name" value="OS07G0120400 PROTEIN"/>
    <property type="match status" value="1"/>
</dbReference>
<dbReference type="Proteomes" id="UP000324897">
    <property type="component" value="Chromosome 4"/>
</dbReference>
<dbReference type="EMBL" id="RWGY01000007">
    <property type="protein sequence ID" value="TVU40779.1"/>
    <property type="molecule type" value="Genomic_DNA"/>
</dbReference>
<feature type="compositionally biased region" description="Polar residues" evidence="1">
    <location>
        <begin position="454"/>
        <end position="467"/>
    </location>
</feature>
<accession>A0A5J9VX24</accession>
<dbReference type="OrthoDB" id="693671at2759"/>
<comment type="caution">
    <text evidence="2">The sequence shown here is derived from an EMBL/GenBank/DDBJ whole genome shotgun (WGS) entry which is preliminary data.</text>
</comment>
<proteinExistence type="predicted"/>
<evidence type="ECO:0000256" key="1">
    <source>
        <dbReference type="SAM" id="MobiDB-lite"/>
    </source>
</evidence>
<evidence type="ECO:0008006" key="4">
    <source>
        <dbReference type="Google" id="ProtNLM"/>
    </source>
</evidence>
<dbReference type="SUPFAM" id="SSF81383">
    <property type="entry name" value="F-box domain"/>
    <property type="match status" value="1"/>
</dbReference>
<name>A0A5J9VX24_9POAL</name>
<sequence length="480" mass="53742">MAAPELTADLVGEFLLRLPPDEPASLVRASLVCKPWRRDLSDPTFPRRYRAFHRHPPLLGFFLNRFRSQPRFVPTTSPSPIPQPALDYGDCFALDCRHGRVLLTISGATQNLVVWDPITGDRQGLPEPPIPFDTYSTAAVLCAVRGCDHLDCHSGPFLVVAVIWDTTVMDLLAYVYSSEDGAWNASAHLGLAYSPTRAPSVLVRDDIYFTVIPYYRFLRYSLGGNSLSTIKPPIEHETEDVVLMPLENGSLGLAGVLRSKLFLWSRDVERWVQFRVIELEKLITIMPFDKAQVVGSAEGFGIIFVVTDSSIFTIELQSSRVKTVGKRGDYFATLPFMSFYTPRYLEECLCIYSHMKDIHDVGSKSYIKKLMKRFSIKCAPLRVRFAAPKPKFAGLMERWLNGMLLSFPKITRNTASVVCQIEPSIFHSCEKRLKDVQGRVDVLSVPEHAEGGSSVDQHGNAKESQTMPAKESGVNCCSNK</sequence>